<protein>
    <submittedName>
        <fullName evidence="1">Uncharacterized protein</fullName>
    </submittedName>
</protein>
<organism evidence="1 2">
    <name type="scientific">Araneus ventricosus</name>
    <name type="common">Orbweaver spider</name>
    <name type="synonym">Epeira ventricosa</name>
    <dbReference type="NCBI Taxonomy" id="182803"/>
    <lineage>
        <taxon>Eukaryota</taxon>
        <taxon>Metazoa</taxon>
        <taxon>Ecdysozoa</taxon>
        <taxon>Arthropoda</taxon>
        <taxon>Chelicerata</taxon>
        <taxon>Arachnida</taxon>
        <taxon>Araneae</taxon>
        <taxon>Araneomorphae</taxon>
        <taxon>Entelegynae</taxon>
        <taxon>Araneoidea</taxon>
        <taxon>Araneidae</taxon>
        <taxon>Araneus</taxon>
    </lineage>
</organism>
<keyword evidence="2" id="KW-1185">Reference proteome</keyword>
<comment type="caution">
    <text evidence="1">The sequence shown here is derived from an EMBL/GenBank/DDBJ whole genome shotgun (WGS) entry which is preliminary data.</text>
</comment>
<accession>A0A4Y2GRC6</accession>
<reference evidence="1 2" key="1">
    <citation type="journal article" date="2019" name="Sci. Rep.">
        <title>Orb-weaving spider Araneus ventricosus genome elucidates the spidroin gene catalogue.</title>
        <authorList>
            <person name="Kono N."/>
            <person name="Nakamura H."/>
            <person name="Ohtoshi R."/>
            <person name="Moran D.A.P."/>
            <person name="Shinohara A."/>
            <person name="Yoshida Y."/>
            <person name="Fujiwara M."/>
            <person name="Mori M."/>
            <person name="Tomita M."/>
            <person name="Arakawa K."/>
        </authorList>
    </citation>
    <scope>NUCLEOTIDE SEQUENCE [LARGE SCALE GENOMIC DNA]</scope>
</reference>
<sequence length="99" mass="11448">MLDWTLVHPLLIYFTTVKWDENKEEKTCYFAISRQEPHPWSKKDPFHLAGEIPFSCGGKKLKVLIAASVCNIKLLAIFCSKKRHKPFLSLSVRGHYQTS</sequence>
<dbReference type="Proteomes" id="UP000499080">
    <property type="component" value="Unassembled WGS sequence"/>
</dbReference>
<evidence type="ECO:0000313" key="1">
    <source>
        <dbReference type="EMBL" id="GBM56290.1"/>
    </source>
</evidence>
<evidence type="ECO:0000313" key="2">
    <source>
        <dbReference type="Proteomes" id="UP000499080"/>
    </source>
</evidence>
<gene>
    <name evidence="1" type="ORF">AVEN_125048_1</name>
</gene>
<dbReference type="AlphaFoldDB" id="A0A4Y2GRC6"/>
<name>A0A4Y2GRC6_ARAVE</name>
<proteinExistence type="predicted"/>
<dbReference type="EMBL" id="BGPR01001539">
    <property type="protein sequence ID" value="GBM56290.1"/>
    <property type="molecule type" value="Genomic_DNA"/>
</dbReference>